<feature type="transmembrane region" description="Helical" evidence="7">
    <location>
        <begin position="308"/>
        <end position="327"/>
    </location>
</feature>
<keyword evidence="2" id="KW-0813">Transport</keyword>
<evidence type="ECO:0000259" key="8">
    <source>
        <dbReference type="PROSITE" id="PS50850"/>
    </source>
</evidence>
<dbReference type="OrthoDB" id="2130629at2759"/>
<evidence type="ECO:0000256" key="6">
    <source>
        <dbReference type="SAM" id="MobiDB-lite"/>
    </source>
</evidence>
<feature type="transmembrane region" description="Helical" evidence="7">
    <location>
        <begin position="48"/>
        <end position="72"/>
    </location>
</feature>
<evidence type="ECO:0000313" key="10">
    <source>
        <dbReference type="Proteomes" id="UP000738325"/>
    </source>
</evidence>
<feature type="transmembrane region" description="Helical" evidence="7">
    <location>
        <begin position="339"/>
        <end position="360"/>
    </location>
</feature>
<feature type="transmembrane region" description="Helical" evidence="7">
    <location>
        <begin position="396"/>
        <end position="416"/>
    </location>
</feature>
<gene>
    <name evidence="9" type="ORF">BGZ99_004126</name>
</gene>
<keyword evidence="3 7" id="KW-0812">Transmembrane</keyword>
<keyword evidence="10" id="KW-1185">Reference proteome</keyword>
<accession>A0A9P6RIJ8</accession>
<dbReference type="InterPro" id="IPR011701">
    <property type="entry name" value="MFS"/>
</dbReference>
<dbReference type="PROSITE" id="PS50850">
    <property type="entry name" value="MFS"/>
    <property type="match status" value="1"/>
</dbReference>
<dbReference type="EMBL" id="JAAAIP010000257">
    <property type="protein sequence ID" value="KAG0321069.1"/>
    <property type="molecule type" value="Genomic_DNA"/>
</dbReference>
<keyword evidence="4 7" id="KW-1133">Transmembrane helix</keyword>
<proteinExistence type="predicted"/>
<feature type="transmembrane region" description="Helical" evidence="7">
    <location>
        <begin position="84"/>
        <end position="102"/>
    </location>
</feature>
<evidence type="ECO:0000256" key="1">
    <source>
        <dbReference type="ARBA" id="ARBA00004141"/>
    </source>
</evidence>
<dbReference type="GO" id="GO:0022857">
    <property type="term" value="F:transmembrane transporter activity"/>
    <property type="evidence" value="ECO:0007669"/>
    <property type="project" value="InterPro"/>
</dbReference>
<feature type="transmembrane region" description="Helical" evidence="7">
    <location>
        <begin position="174"/>
        <end position="198"/>
    </location>
</feature>
<dbReference type="InterPro" id="IPR036259">
    <property type="entry name" value="MFS_trans_sf"/>
</dbReference>
<comment type="subcellular location">
    <subcellularLocation>
        <location evidence="1">Membrane</location>
        <topology evidence="1">Multi-pass membrane protein</topology>
    </subcellularLocation>
</comment>
<dbReference type="SUPFAM" id="SSF103473">
    <property type="entry name" value="MFS general substrate transporter"/>
    <property type="match status" value="1"/>
</dbReference>
<feature type="transmembrane region" description="Helical" evidence="7">
    <location>
        <begin position="484"/>
        <end position="505"/>
    </location>
</feature>
<dbReference type="PANTHER" id="PTHR42718:SF9">
    <property type="entry name" value="MAJOR FACILITATOR SUPERFAMILY MULTIDRUG TRANSPORTER MFSC"/>
    <property type="match status" value="1"/>
</dbReference>
<feature type="compositionally biased region" description="Basic and acidic residues" evidence="6">
    <location>
        <begin position="515"/>
        <end position="533"/>
    </location>
</feature>
<feature type="transmembrane region" description="Helical" evidence="7">
    <location>
        <begin position="372"/>
        <end position="390"/>
    </location>
</feature>
<feature type="region of interest" description="Disordered" evidence="6">
    <location>
        <begin position="565"/>
        <end position="584"/>
    </location>
</feature>
<dbReference type="InterPro" id="IPR020846">
    <property type="entry name" value="MFS_dom"/>
</dbReference>
<evidence type="ECO:0000256" key="5">
    <source>
        <dbReference type="ARBA" id="ARBA00023136"/>
    </source>
</evidence>
<name>A0A9P6RIJ8_9FUNG</name>
<reference evidence="9" key="1">
    <citation type="journal article" date="2020" name="Fungal Divers.">
        <title>Resolving the Mortierellaceae phylogeny through synthesis of multi-gene phylogenetics and phylogenomics.</title>
        <authorList>
            <person name="Vandepol N."/>
            <person name="Liber J."/>
            <person name="Desiro A."/>
            <person name="Na H."/>
            <person name="Kennedy M."/>
            <person name="Barry K."/>
            <person name="Grigoriev I.V."/>
            <person name="Miller A.N."/>
            <person name="O'Donnell K."/>
            <person name="Stajich J.E."/>
            <person name="Bonito G."/>
        </authorList>
    </citation>
    <scope>NUCLEOTIDE SEQUENCE</scope>
    <source>
        <strain evidence="9">REB-010B</strain>
    </source>
</reference>
<dbReference type="Gene3D" id="1.20.1250.20">
    <property type="entry name" value="MFS general substrate transporter like domains"/>
    <property type="match status" value="1"/>
</dbReference>
<evidence type="ECO:0000256" key="3">
    <source>
        <dbReference type="ARBA" id="ARBA00022692"/>
    </source>
</evidence>
<feature type="transmembrane region" description="Helical" evidence="7">
    <location>
        <begin position="270"/>
        <end position="287"/>
    </location>
</feature>
<organism evidence="9 10">
    <name type="scientific">Dissophora globulifera</name>
    <dbReference type="NCBI Taxonomy" id="979702"/>
    <lineage>
        <taxon>Eukaryota</taxon>
        <taxon>Fungi</taxon>
        <taxon>Fungi incertae sedis</taxon>
        <taxon>Mucoromycota</taxon>
        <taxon>Mortierellomycotina</taxon>
        <taxon>Mortierellomycetes</taxon>
        <taxon>Mortierellales</taxon>
        <taxon>Mortierellaceae</taxon>
        <taxon>Dissophora</taxon>
    </lineage>
</organism>
<dbReference type="Proteomes" id="UP000738325">
    <property type="component" value="Unassembled WGS sequence"/>
</dbReference>
<feature type="domain" description="Major facilitator superfamily (MFS) profile" evidence="8">
    <location>
        <begin position="49"/>
        <end position="507"/>
    </location>
</feature>
<keyword evidence="5 7" id="KW-0472">Membrane</keyword>
<feature type="transmembrane region" description="Helical" evidence="7">
    <location>
        <begin position="240"/>
        <end position="258"/>
    </location>
</feature>
<dbReference type="GO" id="GO:0016020">
    <property type="term" value="C:membrane"/>
    <property type="evidence" value="ECO:0007669"/>
    <property type="project" value="UniProtKB-SubCell"/>
</dbReference>
<protein>
    <recommendedName>
        <fullName evidence="8">Major facilitator superfamily (MFS) profile domain-containing protein</fullName>
    </recommendedName>
</protein>
<dbReference type="Pfam" id="PF07690">
    <property type="entry name" value="MFS_1"/>
    <property type="match status" value="1"/>
</dbReference>
<feature type="transmembrane region" description="Helical" evidence="7">
    <location>
        <begin position="140"/>
        <end position="162"/>
    </location>
</feature>
<feature type="transmembrane region" description="Helical" evidence="7">
    <location>
        <begin position="114"/>
        <end position="134"/>
    </location>
</feature>
<feature type="transmembrane region" description="Helical" evidence="7">
    <location>
        <begin position="204"/>
        <end position="228"/>
    </location>
</feature>
<evidence type="ECO:0000256" key="4">
    <source>
        <dbReference type="ARBA" id="ARBA00022989"/>
    </source>
</evidence>
<evidence type="ECO:0000256" key="7">
    <source>
        <dbReference type="SAM" id="Phobius"/>
    </source>
</evidence>
<dbReference type="AlphaFoldDB" id="A0A9P6RIJ8"/>
<evidence type="ECO:0000256" key="2">
    <source>
        <dbReference type="ARBA" id="ARBA00022448"/>
    </source>
</evidence>
<evidence type="ECO:0000313" key="9">
    <source>
        <dbReference type="EMBL" id="KAG0321069.1"/>
    </source>
</evidence>
<feature type="region of interest" description="Disordered" evidence="6">
    <location>
        <begin position="513"/>
        <end position="533"/>
    </location>
</feature>
<dbReference type="Gene3D" id="1.20.1720.10">
    <property type="entry name" value="Multidrug resistance protein D"/>
    <property type="match status" value="1"/>
</dbReference>
<sequence length="584" mass="62600">MAQPDHQAQSPATASAVIAVDDNIPTTATVPTPEKHDIYALRKYLRPLMLYVVSAAQFLDIVNGASVSVAIIPIAQDLQFSVPLLPWILNAYTIAFAGLLLFSGRMGDMFGHRVILIFGLFWFATWALVVSFSTSPIMFIIARALQGAGAACTVPTAMALIATNYPPGVERTKAFSVFAAFGGLGAVTGIMMAGGLIATVGWRWIFRVSSIAAYVLVALAFVVVPIVPKKEGVAKPRVDYLGAAASTLGVTGVVYYIIMGNEDGWASPKTLPILAVGILLLIAFGYIESKIEYPIMPFRVWKSRRFTTSVIAAFILMGMMQGFIFYVNMIFQEVYQWSAIKTALGFLVHALLAIIVFTILGKTMHRLPLKPLILAGFVLRCAAALMFAFVTPETSYWRLPFPGLILHVFGVGFSMLPTQITAVRDAENKDQGLVGAIYNTGLQLGAPFGLAILNTVAISTNGQQGGAGAGVRGGPELMAGYKNALFGIVAFGVFGFILSAIILPWDRPARAPKPVTDKNQDPESQKDETTIEAFGDKEEVRGEKEAELAEVEAFALDADLAGIPSALSEDAGDDSTIASRNEKA</sequence>
<comment type="caution">
    <text evidence="9">The sequence shown here is derived from an EMBL/GenBank/DDBJ whole genome shotgun (WGS) entry which is preliminary data.</text>
</comment>
<dbReference type="PANTHER" id="PTHR42718">
    <property type="entry name" value="MAJOR FACILITATOR SUPERFAMILY MULTIDRUG TRANSPORTER MFSC"/>
    <property type="match status" value="1"/>
</dbReference>